<organism evidence="4 5">
    <name type="scientific">Salix brachista</name>
    <dbReference type="NCBI Taxonomy" id="2182728"/>
    <lineage>
        <taxon>Eukaryota</taxon>
        <taxon>Viridiplantae</taxon>
        <taxon>Streptophyta</taxon>
        <taxon>Embryophyta</taxon>
        <taxon>Tracheophyta</taxon>
        <taxon>Spermatophyta</taxon>
        <taxon>Magnoliopsida</taxon>
        <taxon>eudicotyledons</taxon>
        <taxon>Gunneridae</taxon>
        <taxon>Pentapetalae</taxon>
        <taxon>rosids</taxon>
        <taxon>fabids</taxon>
        <taxon>Malpighiales</taxon>
        <taxon>Salicaceae</taxon>
        <taxon>Saliceae</taxon>
        <taxon>Salix</taxon>
    </lineage>
</organism>
<evidence type="ECO:0000313" key="4">
    <source>
        <dbReference type="EMBL" id="KAB5526913.1"/>
    </source>
</evidence>
<dbReference type="PANTHER" id="PTHR24203:SF45">
    <property type="entry name" value="ANKYRIN REPEAT DOMAIN 6"/>
    <property type="match status" value="1"/>
</dbReference>
<protein>
    <submittedName>
        <fullName evidence="4">Uncharacterized protein</fullName>
    </submittedName>
</protein>
<dbReference type="AlphaFoldDB" id="A0A5N5KBJ9"/>
<keyword evidence="1" id="KW-0677">Repeat</keyword>
<feature type="repeat" description="ANK" evidence="3">
    <location>
        <begin position="236"/>
        <end position="256"/>
    </location>
</feature>
<reference evidence="5" key="1">
    <citation type="journal article" date="2019" name="Gigascience">
        <title>De novo genome assembly of the endangered Acer yangbiense, a plant species with extremely small populations endemic to Yunnan Province, China.</title>
        <authorList>
            <person name="Yang J."/>
            <person name="Wariss H.M."/>
            <person name="Tao L."/>
            <person name="Zhang R."/>
            <person name="Yun Q."/>
            <person name="Hollingsworth P."/>
            <person name="Dao Z."/>
            <person name="Luo G."/>
            <person name="Guo H."/>
            <person name="Ma Y."/>
            <person name="Sun W."/>
        </authorList>
    </citation>
    <scope>NUCLEOTIDE SEQUENCE [LARGE SCALE GENOMIC DNA]</scope>
    <source>
        <strain evidence="5">cv. br00</strain>
    </source>
</reference>
<name>A0A5N5KBJ9_9ROSI</name>
<dbReference type="SUPFAM" id="SSF48403">
    <property type="entry name" value="Ankyrin repeat"/>
    <property type="match status" value="1"/>
</dbReference>
<evidence type="ECO:0000256" key="1">
    <source>
        <dbReference type="ARBA" id="ARBA00022737"/>
    </source>
</evidence>
<dbReference type="SMART" id="SM00248">
    <property type="entry name" value="ANK"/>
    <property type="match status" value="2"/>
</dbReference>
<dbReference type="Pfam" id="PF13637">
    <property type="entry name" value="Ank_4"/>
    <property type="match status" value="1"/>
</dbReference>
<dbReference type="InterPro" id="IPR002110">
    <property type="entry name" value="Ankyrin_rpt"/>
</dbReference>
<evidence type="ECO:0000256" key="3">
    <source>
        <dbReference type="PROSITE-ProRule" id="PRU00023"/>
    </source>
</evidence>
<keyword evidence="5" id="KW-1185">Reference proteome</keyword>
<comment type="caution">
    <text evidence="4">The sequence shown here is derived from an EMBL/GenBank/DDBJ whole genome shotgun (WGS) entry which is preliminary data.</text>
</comment>
<proteinExistence type="predicted"/>
<dbReference type="PROSITE" id="PS50088">
    <property type="entry name" value="ANK_REPEAT"/>
    <property type="match status" value="2"/>
</dbReference>
<feature type="repeat" description="ANK" evidence="3">
    <location>
        <begin position="140"/>
        <end position="172"/>
    </location>
</feature>
<dbReference type="PROSITE" id="PS50297">
    <property type="entry name" value="ANK_REP_REGION"/>
    <property type="match status" value="2"/>
</dbReference>
<dbReference type="PANTHER" id="PTHR24203">
    <property type="entry name" value="ANKYRIN REPEAT FAMILY PROTEIN"/>
    <property type="match status" value="1"/>
</dbReference>
<accession>A0A5N5KBJ9</accession>
<keyword evidence="2 3" id="KW-0040">ANK repeat</keyword>
<sequence>MLSLKAHIQAQIIISRLQAQNVHFRVEGHGRKNPGSGEIGQNRLPFVRLMLVFSSAISCTNFNSLCLCRFPPDVTFSCRGSLLAVEVEIMSLLIFNRETTLFFSSVYSEDEKLLDYLLHSAQYFPLPVDHKHPMYITNIYGNTPLHAAVRTGNSKAVKLLVEKSEEIQASESEPAEFYAKQEHLLLFPITASKDTALHMDVYSEDEKLLRDILLDSAQYFPTPVDPEHPMHMKNIHGDTTIHVAVSAGNMEAVKLLEGESKKILISYQELCENVAAAESYFSINYYSLLEIPMNL</sequence>
<evidence type="ECO:0000256" key="2">
    <source>
        <dbReference type="ARBA" id="ARBA00023043"/>
    </source>
</evidence>
<dbReference type="Gene3D" id="1.25.40.20">
    <property type="entry name" value="Ankyrin repeat-containing domain"/>
    <property type="match status" value="1"/>
</dbReference>
<evidence type="ECO:0000313" key="5">
    <source>
        <dbReference type="Proteomes" id="UP000326939"/>
    </source>
</evidence>
<gene>
    <name evidence="4" type="ORF">DKX38_020760</name>
</gene>
<dbReference type="EMBL" id="VDCV01000014">
    <property type="protein sequence ID" value="KAB5526913.1"/>
    <property type="molecule type" value="Genomic_DNA"/>
</dbReference>
<dbReference type="Proteomes" id="UP000326939">
    <property type="component" value="Chromosome 14"/>
</dbReference>
<dbReference type="InterPro" id="IPR036770">
    <property type="entry name" value="Ankyrin_rpt-contain_sf"/>
</dbReference>